<organism evidence="6 7">
    <name type="scientific">Paenibacillus pasadenensis</name>
    <dbReference type="NCBI Taxonomy" id="217090"/>
    <lineage>
        <taxon>Bacteria</taxon>
        <taxon>Bacillati</taxon>
        <taxon>Bacillota</taxon>
        <taxon>Bacilli</taxon>
        <taxon>Bacillales</taxon>
        <taxon>Paenibacillaceae</taxon>
        <taxon>Paenibacillus</taxon>
    </lineage>
</organism>
<keyword evidence="7" id="KW-1185">Reference proteome</keyword>
<feature type="domain" description="HTH hxlR-type" evidence="5">
    <location>
        <begin position="9"/>
        <end position="108"/>
    </location>
</feature>
<feature type="compositionally biased region" description="Low complexity" evidence="4">
    <location>
        <begin position="105"/>
        <end position="136"/>
    </location>
</feature>
<dbReference type="PANTHER" id="PTHR33204:SF1">
    <property type="entry name" value="TRANSCRIPTIONAL REGULATOR, MARR FAMILY"/>
    <property type="match status" value="1"/>
</dbReference>
<protein>
    <submittedName>
        <fullName evidence="6">Transcriptional regulator, HxlR family</fullName>
    </submittedName>
</protein>
<evidence type="ECO:0000256" key="1">
    <source>
        <dbReference type="ARBA" id="ARBA00023015"/>
    </source>
</evidence>
<dbReference type="InterPro" id="IPR036388">
    <property type="entry name" value="WH-like_DNA-bd_sf"/>
</dbReference>
<proteinExistence type="predicted"/>
<evidence type="ECO:0000256" key="3">
    <source>
        <dbReference type="ARBA" id="ARBA00023163"/>
    </source>
</evidence>
<sequence>MSRLDMELCPRFEKAVDLLSKRWTTLIVYKLLAGPQRFARIEDSLPGLSGKMLAERLKELEAEGVVLRTVYPEMPVRIEYSLTDKGRALEPIVSEIARWSQDWLPASSPDPAESDPAASGRQPVPAARARTAGTARPGDRTVRKGPSSASTTTWRTALFARLSHGTAAPVHTSGRENKRTLKEESRWTLCSAGSSATGYPR</sequence>
<keyword evidence="1" id="KW-0805">Transcription regulation</keyword>
<evidence type="ECO:0000313" key="6">
    <source>
        <dbReference type="EMBL" id="PLT47665.1"/>
    </source>
</evidence>
<dbReference type="Gene3D" id="1.10.10.10">
    <property type="entry name" value="Winged helix-like DNA-binding domain superfamily/Winged helix DNA-binding domain"/>
    <property type="match status" value="1"/>
</dbReference>
<feature type="region of interest" description="Disordered" evidence="4">
    <location>
        <begin position="165"/>
        <end position="201"/>
    </location>
</feature>
<name>A0A2N5NBG5_9BACL</name>
<feature type="compositionally biased region" description="Basic and acidic residues" evidence="4">
    <location>
        <begin position="173"/>
        <end position="186"/>
    </location>
</feature>
<feature type="region of interest" description="Disordered" evidence="4">
    <location>
        <begin position="104"/>
        <end position="151"/>
    </location>
</feature>
<dbReference type="Pfam" id="PF01638">
    <property type="entry name" value="HxlR"/>
    <property type="match status" value="1"/>
</dbReference>
<feature type="compositionally biased region" description="Polar residues" evidence="4">
    <location>
        <begin position="191"/>
        <end position="201"/>
    </location>
</feature>
<evidence type="ECO:0000259" key="5">
    <source>
        <dbReference type="PROSITE" id="PS51118"/>
    </source>
</evidence>
<keyword evidence="2" id="KW-0238">DNA-binding</keyword>
<comment type="caution">
    <text evidence="6">The sequence shown here is derived from an EMBL/GenBank/DDBJ whole genome shotgun (WGS) entry which is preliminary data.</text>
</comment>
<dbReference type="Proteomes" id="UP000234789">
    <property type="component" value="Unassembled WGS sequence"/>
</dbReference>
<dbReference type="InterPro" id="IPR036390">
    <property type="entry name" value="WH_DNA-bd_sf"/>
</dbReference>
<evidence type="ECO:0000256" key="4">
    <source>
        <dbReference type="SAM" id="MobiDB-lite"/>
    </source>
</evidence>
<dbReference type="GO" id="GO:0003677">
    <property type="term" value="F:DNA binding"/>
    <property type="evidence" value="ECO:0007669"/>
    <property type="project" value="UniProtKB-KW"/>
</dbReference>
<dbReference type="PROSITE" id="PS51118">
    <property type="entry name" value="HTH_HXLR"/>
    <property type="match status" value="1"/>
</dbReference>
<dbReference type="AlphaFoldDB" id="A0A2N5NBG5"/>
<reference evidence="6 7" key="1">
    <citation type="submission" date="2017-05" db="EMBL/GenBank/DDBJ databases">
        <title>Functional genome analysis of Paenibacillus pasadenensis strain R16: insights on endophytic life style and antifungal activity.</title>
        <authorList>
            <person name="Passera A."/>
            <person name="Marcolungo L."/>
            <person name="Casati P."/>
            <person name="Brasca M."/>
            <person name="Quaglino F."/>
            <person name="Delledonne M."/>
        </authorList>
    </citation>
    <scope>NUCLEOTIDE SEQUENCE [LARGE SCALE GENOMIC DNA]</scope>
    <source>
        <strain evidence="6 7">R16</strain>
    </source>
</reference>
<dbReference type="PANTHER" id="PTHR33204">
    <property type="entry name" value="TRANSCRIPTIONAL REGULATOR, MARR FAMILY"/>
    <property type="match status" value="1"/>
</dbReference>
<gene>
    <name evidence="6" type="ORF">B8V81_1889</name>
</gene>
<keyword evidence="3" id="KW-0804">Transcription</keyword>
<dbReference type="InterPro" id="IPR002577">
    <property type="entry name" value="HTH_HxlR"/>
</dbReference>
<dbReference type="SUPFAM" id="SSF46785">
    <property type="entry name" value="Winged helix' DNA-binding domain"/>
    <property type="match status" value="1"/>
</dbReference>
<accession>A0A2N5NBG5</accession>
<evidence type="ECO:0000256" key="2">
    <source>
        <dbReference type="ARBA" id="ARBA00023125"/>
    </source>
</evidence>
<dbReference type="EMBL" id="NFEZ01000003">
    <property type="protein sequence ID" value="PLT47665.1"/>
    <property type="molecule type" value="Genomic_DNA"/>
</dbReference>
<evidence type="ECO:0000313" key="7">
    <source>
        <dbReference type="Proteomes" id="UP000234789"/>
    </source>
</evidence>